<feature type="compositionally biased region" description="Basic residues" evidence="1">
    <location>
        <begin position="31"/>
        <end position="43"/>
    </location>
</feature>
<evidence type="ECO:0000256" key="1">
    <source>
        <dbReference type="SAM" id="MobiDB-lite"/>
    </source>
</evidence>
<dbReference type="PANTHER" id="PTHR36474">
    <property type="entry name" value="PROTEIN LIAT1"/>
    <property type="match status" value="1"/>
</dbReference>
<protein>
    <recommendedName>
        <fullName evidence="4">Protein LIAT1</fullName>
    </recommendedName>
</protein>
<dbReference type="AlphaFoldDB" id="A0A8C9R074"/>
<dbReference type="OrthoDB" id="10017439at2759"/>
<reference evidence="2" key="2">
    <citation type="submission" date="2025-08" db="UniProtKB">
        <authorList>
            <consortium name="Ensembl"/>
        </authorList>
    </citation>
    <scope>IDENTIFICATION</scope>
</reference>
<evidence type="ECO:0008006" key="4">
    <source>
        <dbReference type="Google" id="ProtNLM"/>
    </source>
</evidence>
<dbReference type="GeneTree" id="ENSGT00940000180301"/>
<reference evidence="2 3" key="1">
    <citation type="submission" date="2019-04" db="EMBL/GenBank/DDBJ databases">
        <authorList>
            <consortium name="Wellcome Sanger Institute Data Sharing"/>
        </authorList>
    </citation>
    <scope>NUCLEOTIDE SEQUENCE [LARGE SCALE GENOMIC DNA]</scope>
</reference>
<feature type="compositionally biased region" description="Basic and acidic residues" evidence="1">
    <location>
        <begin position="67"/>
        <end position="78"/>
    </location>
</feature>
<accession>A0A8C9R074</accession>
<evidence type="ECO:0000313" key="3">
    <source>
        <dbReference type="Proteomes" id="UP000694397"/>
    </source>
</evidence>
<sequence>MSEMSLFGESDFAVAQNCCQEPLTSMTKEKEKKKKHKQKGQKKPVREGQKRSYISTPSNSDTGITQKHKEEAAAKPEETIACLPGGEEDLSTLIQESLRWASVLEDPVAEQRRIEIYKANRRKRYLAALRKPPSDSLCFHHLCKDGTSYNRLVEYLQL</sequence>
<dbReference type="PANTHER" id="PTHR36474:SF1">
    <property type="entry name" value="PROTEIN LIAT1"/>
    <property type="match status" value="1"/>
</dbReference>
<feature type="region of interest" description="Disordered" evidence="1">
    <location>
        <begin position="18"/>
        <end position="81"/>
    </location>
</feature>
<name>A0A8C9R074_SCLFO</name>
<dbReference type="Ensembl" id="ENSSFOT00015004193.2">
    <property type="protein sequence ID" value="ENSSFOP00015004125.2"/>
    <property type="gene ID" value="ENSSFOG00015002697.2"/>
</dbReference>
<dbReference type="InterPro" id="IPR038794">
    <property type="entry name" value="LIAT1"/>
</dbReference>
<organism evidence="2 3">
    <name type="scientific">Scleropages formosus</name>
    <name type="common">Asian bonytongue</name>
    <name type="synonym">Osteoglossum formosum</name>
    <dbReference type="NCBI Taxonomy" id="113540"/>
    <lineage>
        <taxon>Eukaryota</taxon>
        <taxon>Metazoa</taxon>
        <taxon>Chordata</taxon>
        <taxon>Craniata</taxon>
        <taxon>Vertebrata</taxon>
        <taxon>Euteleostomi</taxon>
        <taxon>Actinopterygii</taxon>
        <taxon>Neopterygii</taxon>
        <taxon>Teleostei</taxon>
        <taxon>Osteoglossocephala</taxon>
        <taxon>Osteoglossomorpha</taxon>
        <taxon>Osteoglossiformes</taxon>
        <taxon>Osteoglossidae</taxon>
        <taxon>Scleropages</taxon>
    </lineage>
</organism>
<dbReference type="Proteomes" id="UP000694397">
    <property type="component" value="Chromosome 10"/>
</dbReference>
<evidence type="ECO:0000313" key="2">
    <source>
        <dbReference type="Ensembl" id="ENSSFOP00015004125.2"/>
    </source>
</evidence>
<proteinExistence type="predicted"/>
<feature type="compositionally biased region" description="Polar residues" evidence="1">
    <location>
        <begin position="52"/>
        <end position="65"/>
    </location>
</feature>
<keyword evidence="3" id="KW-1185">Reference proteome</keyword>
<reference evidence="2" key="3">
    <citation type="submission" date="2025-09" db="UniProtKB">
        <authorList>
            <consortium name="Ensembl"/>
        </authorList>
    </citation>
    <scope>IDENTIFICATION</scope>
</reference>